<proteinExistence type="predicted"/>
<keyword evidence="2" id="KW-1185">Reference proteome</keyword>
<dbReference type="Proteomes" id="UP001234178">
    <property type="component" value="Unassembled WGS sequence"/>
</dbReference>
<gene>
    <name evidence="1" type="ORF">OUZ56_009981</name>
</gene>
<reference evidence="1 2" key="1">
    <citation type="journal article" date="2023" name="Nucleic Acids Res.">
        <title>The hologenome of Daphnia magna reveals possible DNA methylation and microbiome-mediated evolution of the host genome.</title>
        <authorList>
            <person name="Chaturvedi A."/>
            <person name="Li X."/>
            <person name="Dhandapani V."/>
            <person name="Marshall H."/>
            <person name="Kissane S."/>
            <person name="Cuenca-Cambronero M."/>
            <person name="Asole G."/>
            <person name="Calvet F."/>
            <person name="Ruiz-Romero M."/>
            <person name="Marangio P."/>
            <person name="Guigo R."/>
            <person name="Rago D."/>
            <person name="Mirbahai L."/>
            <person name="Eastwood N."/>
            <person name="Colbourne J.K."/>
            <person name="Zhou J."/>
            <person name="Mallon E."/>
            <person name="Orsini L."/>
        </authorList>
    </citation>
    <scope>NUCLEOTIDE SEQUENCE [LARGE SCALE GENOMIC DNA]</scope>
    <source>
        <strain evidence="1">LRV0_1</strain>
    </source>
</reference>
<accession>A0ABR0AHG1</accession>
<evidence type="ECO:0000313" key="1">
    <source>
        <dbReference type="EMBL" id="KAK4024558.1"/>
    </source>
</evidence>
<sequence>MFFGSDHQPNDQLEKDEFREYEAEAIEPTTCDPTADYWAGRCNRWPSLSVMASVIQKPSKLLCACTLGTEPVKRGKTGSTGSLNSVLEPGLRTGFIFWLYPVWICLPMGYKTDDLRSDRSTPKINITYPIAPKATRSARGRALTSTTTKDSWNFIEQSSSKQLVVDSFWSSSQVSPITTVYGNEYISYCYDPILEFHRKEEENDESETTAAPRKPTTK</sequence>
<evidence type="ECO:0000313" key="2">
    <source>
        <dbReference type="Proteomes" id="UP001234178"/>
    </source>
</evidence>
<dbReference type="EMBL" id="JAOYFB010000037">
    <property type="protein sequence ID" value="KAK4024558.1"/>
    <property type="molecule type" value="Genomic_DNA"/>
</dbReference>
<comment type="caution">
    <text evidence="1">The sequence shown here is derived from an EMBL/GenBank/DDBJ whole genome shotgun (WGS) entry which is preliminary data.</text>
</comment>
<protein>
    <submittedName>
        <fullName evidence="1">Uncharacterized protein</fullName>
    </submittedName>
</protein>
<name>A0ABR0AHG1_9CRUS</name>
<organism evidence="1 2">
    <name type="scientific">Daphnia magna</name>
    <dbReference type="NCBI Taxonomy" id="35525"/>
    <lineage>
        <taxon>Eukaryota</taxon>
        <taxon>Metazoa</taxon>
        <taxon>Ecdysozoa</taxon>
        <taxon>Arthropoda</taxon>
        <taxon>Crustacea</taxon>
        <taxon>Branchiopoda</taxon>
        <taxon>Diplostraca</taxon>
        <taxon>Cladocera</taxon>
        <taxon>Anomopoda</taxon>
        <taxon>Daphniidae</taxon>
        <taxon>Daphnia</taxon>
    </lineage>
</organism>